<proteinExistence type="predicted"/>
<dbReference type="Proteomes" id="UP000092528">
    <property type="component" value="Chromosome 1"/>
</dbReference>
<protein>
    <submittedName>
        <fullName evidence="3">Uncharacterized protein</fullName>
    </submittedName>
</protein>
<reference evidence="3 5" key="2">
    <citation type="submission" date="2016-08" db="EMBL/GenBank/DDBJ databases">
        <title>Genome sequencing of Vibrio scophthalmi strain FP3289, an isolated from Paralichthys olivaceus.</title>
        <authorList>
            <person name="Han H.-J."/>
        </authorList>
    </citation>
    <scope>NUCLEOTIDE SEQUENCE [LARGE SCALE GENOMIC DNA]</scope>
    <source>
        <strain evidence="3 5">FP3289</strain>
    </source>
</reference>
<dbReference type="Proteomes" id="UP000095131">
    <property type="component" value="Unassembled WGS sequence"/>
</dbReference>
<keyword evidence="1" id="KW-1133">Transmembrane helix</keyword>
<evidence type="ECO:0000313" key="3">
    <source>
        <dbReference type="EMBL" id="ODS11779.1"/>
    </source>
</evidence>
<dbReference type="KEGG" id="vsc:VSVS12_01292"/>
<keyword evidence="1" id="KW-0812">Transmembrane</keyword>
<reference evidence="2 4" key="1">
    <citation type="submission" date="2016-07" db="EMBL/GenBank/DDBJ databases">
        <title>Genome sequencing of Vibrio scophthalmi strain VS-05, an isolated from Paralichthys olivaceus.</title>
        <authorList>
            <person name="Han H.-J."/>
        </authorList>
    </citation>
    <scope>NUCLEOTIDE SEQUENCE [LARGE SCALE GENOMIC DNA]</scope>
    <source>
        <strain evidence="2 4">VS-05</strain>
    </source>
</reference>
<keyword evidence="4" id="KW-1185">Reference proteome</keyword>
<dbReference type="AlphaFoldDB" id="A0A1B1NMV0"/>
<sequence length="57" mass="6356">MKLILTVGAVLLIATATQVEGLYRALAELSAFLFVAALVIHYRKEKRQKISIEPEDI</sequence>
<name>A0A1B1NMV0_9VIBR</name>
<feature type="transmembrane region" description="Helical" evidence="1">
    <location>
        <begin position="26"/>
        <end position="42"/>
    </location>
</feature>
<dbReference type="EMBL" id="CP016414">
    <property type="protein sequence ID" value="ANU36833.1"/>
    <property type="molecule type" value="Genomic_DNA"/>
</dbReference>
<organism evidence="3 5">
    <name type="scientific">Vibrio scophthalmi</name>
    <dbReference type="NCBI Taxonomy" id="45658"/>
    <lineage>
        <taxon>Bacteria</taxon>
        <taxon>Pseudomonadati</taxon>
        <taxon>Pseudomonadota</taxon>
        <taxon>Gammaproteobacteria</taxon>
        <taxon>Vibrionales</taxon>
        <taxon>Vibrionaceae</taxon>
        <taxon>Vibrio</taxon>
    </lineage>
</organism>
<evidence type="ECO:0000256" key="1">
    <source>
        <dbReference type="SAM" id="Phobius"/>
    </source>
</evidence>
<dbReference type="GeneID" id="96873313"/>
<gene>
    <name evidence="3" type="ORF">VSF3289_02046</name>
    <name evidence="2" type="ORF">VSVS05_01708</name>
</gene>
<accession>A0A1B1NMV0</accession>
<evidence type="ECO:0000313" key="4">
    <source>
        <dbReference type="Proteomes" id="UP000092528"/>
    </source>
</evidence>
<keyword evidence="1" id="KW-0472">Membrane</keyword>
<dbReference type="RefSeq" id="WP_005596034.1">
    <property type="nucleotide sequence ID" value="NZ_CP016307.1"/>
</dbReference>
<evidence type="ECO:0000313" key="2">
    <source>
        <dbReference type="EMBL" id="ANU36833.1"/>
    </source>
</evidence>
<evidence type="ECO:0000313" key="5">
    <source>
        <dbReference type="Proteomes" id="UP000095131"/>
    </source>
</evidence>
<dbReference type="PATRIC" id="fig|45658.8.peg.2055"/>
<dbReference type="EMBL" id="MDCJ01000002">
    <property type="protein sequence ID" value="ODS11779.1"/>
    <property type="molecule type" value="Genomic_DNA"/>
</dbReference>